<feature type="transmembrane region" description="Helical" evidence="7">
    <location>
        <begin position="147"/>
        <end position="172"/>
    </location>
</feature>
<protein>
    <submittedName>
        <fullName evidence="9">Leucine efflux protein</fullName>
    </submittedName>
    <submittedName>
        <fullName evidence="8">LysE family translocator</fullName>
    </submittedName>
</protein>
<feature type="transmembrane region" description="Helical" evidence="7">
    <location>
        <begin position="119"/>
        <end position="141"/>
    </location>
</feature>
<dbReference type="InterPro" id="IPR001123">
    <property type="entry name" value="LeuE-type"/>
</dbReference>
<dbReference type="GO" id="GO:0042970">
    <property type="term" value="F:homoserine transmembrane transporter activity"/>
    <property type="evidence" value="ECO:0007669"/>
    <property type="project" value="TreeGrafter"/>
</dbReference>
<organism evidence="9 10">
    <name type="scientific">Vibrio mangrovi</name>
    <dbReference type="NCBI Taxonomy" id="474394"/>
    <lineage>
        <taxon>Bacteria</taxon>
        <taxon>Pseudomonadati</taxon>
        <taxon>Pseudomonadota</taxon>
        <taxon>Gammaproteobacteria</taxon>
        <taxon>Vibrionales</taxon>
        <taxon>Vibrionaceae</taxon>
        <taxon>Vibrio</taxon>
    </lineage>
</organism>
<evidence type="ECO:0000313" key="8">
    <source>
        <dbReference type="EMBL" id="MDW6004661.1"/>
    </source>
</evidence>
<dbReference type="OrthoDB" id="9804822at2"/>
<evidence type="ECO:0000256" key="6">
    <source>
        <dbReference type="ARBA" id="ARBA00023136"/>
    </source>
</evidence>
<dbReference type="PANTHER" id="PTHR30086">
    <property type="entry name" value="ARGININE EXPORTER PROTEIN ARGO"/>
    <property type="match status" value="1"/>
</dbReference>
<reference evidence="8 11" key="2">
    <citation type="submission" date="2023-11" db="EMBL/GenBank/DDBJ databases">
        <title>Plant-associative lifestyle of Vibrio porteresiae and its evolutionary dynamics.</title>
        <authorList>
            <person name="Rameshkumar N."/>
            <person name="Kirti K."/>
        </authorList>
    </citation>
    <scope>NUCLEOTIDE SEQUENCE [LARGE SCALE GENOMIC DNA]</scope>
    <source>
        <strain evidence="8 11">MSSRF38</strain>
    </source>
</reference>
<dbReference type="EMBL" id="JAWRCO010000002">
    <property type="protein sequence ID" value="MDW6004661.1"/>
    <property type="molecule type" value="Genomic_DNA"/>
</dbReference>
<evidence type="ECO:0000256" key="3">
    <source>
        <dbReference type="ARBA" id="ARBA00022475"/>
    </source>
</evidence>
<dbReference type="Proteomes" id="UP001283366">
    <property type="component" value="Unassembled WGS sequence"/>
</dbReference>
<name>A0A1Y6IVB3_9VIBR</name>
<keyword evidence="6 7" id="KW-0472">Membrane</keyword>
<dbReference type="AlphaFoldDB" id="A0A1Y6IVB3"/>
<feature type="transmembrane region" description="Helical" evidence="7">
    <location>
        <begin position="38"/>
        <end position="58"/>
    </location>
</feature>
<keyword evidence="11" id="KW-1185">Reference proteome</keyword>
<evidence type="ECO:0000313" key="11">
    <source>
        <dbReference type="Proteomes" id="UP001283366"/>
    </source>
</evidence>
<evidence type="ECO:0000313" key="9">
    <source>
        <dbReference type="EMBL" id="SMS00951.1"/>
    </source>
</evidence>
<dbReference type="Proteomes" id="UP000196125">
    <property type="component" value="Unassembled WGS sequence"/>
</dbReference>
<proteinExistence type="inferred from homology"/>
<evidence type="ECO:0000313" key="10">
    <source>
        <dbReference type="Proteomes" id="UP000196125"/>
    </source>
</evidence>
<feature type="transmembrane region" description="Helical" evidence="7">
    <location>
        <begin position="64"/>
        <end position="86"/>
    </location>
</feature>
<evidence type="ECO:0000256" key="1">
    <source>
        <dbReference type="ARBA" id="ARBA00004651"/>
    </source>
</evidence>
<dbReference type="RefSeq" id="WP_087480995.1">
    <property type="nucleotide sequence ID" value="NZ_AP024884.1"/>
</dbReference>
<evidence type="ECO:0000256" key="2">
    <source>
        <dbReference type="ARBA" id="ARBA00007928"/>
    </source>
</evidence>
<sequence>MNYDILLMYAVVSFFYIISPGPAVFLAIYNGAINGSKVAMVSAFGNIIGILFLSTLSISGLSAILLASSTLFMLVKIVGASYLIYLGIRQLCFSRKTASLLRSEEPASRRPLSSYFKEGLLVAATNPKPILFFSALFPQFLDLSLPVMPQFIVMTAIFMCFSFLSLSCYGYIAQRAKGALSKANNVKWFQRISGGLFIGMGASLFQLKSVN</sequence>
<feature type="transmembrane region" description="Helical" evidence="7">
    <location>
        <begin position="6"/>
        <end position="29"/>
    </location>
</feature>
<reference evidence="9 10" key="1">
    <citation type="submission" date="2017-05" db="EMBL/GenBank/DDBJ databases">
        <authorList>
            <person name="Song R."/>
            <person name="Chenine A.L."/>
            <person name="Ruprecht R.M."/>
        </authorList>
    </citation>
    <scope>NUCLEOTIDE SEQUENCE [LARGE SCALE GENOMIC DNA]</scope>
    <source>
        <strain evidence="9 10">CECT 7927</strain>
    </source>
</reference>
<dbReference type="EMBL" id="FXXI01000003">
    <property type="protein sequence ID" value="SMS00951.1"/>
    <property type="molecule type" value="Genomic_DNA"/>
</dbReference>
<comment type="subcellular location">
    <subcellularLocation>
        <location evidence="1">Cell membrane</location>
        <topology evidence="1">Multi-pass membrane protein</topology>
    </subcellularLocation>
</comment>
<accession>A0A1Y6IVB3</accession>
<keyword evidence="5 7" id="KW-1133">Transmembrane helix</keyword>
<evidence type="ECO:0000256" key="4">
    <source>
        <dbReference type="ARBA" id="ARBA00022692"/>
    </source>
</evidence>
<gene>
    <name evidence="9" type="primary">leuE_2</name>
    <name evidence="8" type="ORF">SBX37_17535</name>
    <name evidence="9" type="ORF">VIM7927_02226</name>
</gene>
<keyword evidence="3" id="KW-1003">Cell membrane</keyword>
<evidence type="ECO:0000256" key="5">
    <source>
        <dbReference type="ARBA" id="ARBA00022989"/>
    </source>
</evidence>
<comment type="similarity">
    <text evidence="2">Belongs to the Rht family.</text>
</comment>
<dbReference type="GO" id="GO:0005886">
    <property type="term" value="C:plasma membrane"/>
    <property type="evidence" value="ECO:0007669"/>
    <property type="project" value="UniProtKB-SubCell"/>
</dbReference>
<dbReference type="PIRSF" id="PIRSF006324">
    <property type="entry name" value="LeuE"/>
    <property type="match status" value="1"/>
</dbReference>
<keyword evidence="4 7" id="KW-0812">Transmembrane</keyword>
<dbReference type="PANTHER" id="PTHR30086:SF14">
    <property type="entry name" value="HOMOSERINE_HOMOSERINE LACTONE EFFLUX PROTEIN"/>
    <property type="match status" value="1"/>
</dbReference>
<dbReference type="Pfam" id="PF01810">
    <property type="entry name" value="LysE"/>
    <property type="match status" value="1"/>
</dbReference>
<evidence type="ECO:0000256" key="7">
    <source>
        <dbReference type="SAM" id="Phobius"/>
    </source>
</evidence>